<dbReference type="InterPro" id="IPR026592">
    <property type="entry name" value="BamE"/>
</dbReference>
<dbReference type="PANTHER" id="PTHR37482">
    <property type="entry name" value="OUTER MEMBRANE PROTEIN ASSEMBLY FACTOR BAME"/>
    <property type="match status" value="1"/>
</dbReference>
<accession>A0A251X7G4</accession>
<proteinExistence type="inferred from homology"/>
<keyword evidence="4" id="KW-0449">Lipoprotein</keyword>
<evidence type="ECO:0000256" key="2">
    <source>
        <dbReference type="ARBA" id="ARBA00023136"/>
    </source>
</evidence>
<dbReference type="OrthoDB" id="9808250at2"/>
<dbReference type="Gene3D" id="3.30.1450.10">
    <property type="match status" value="1"/>
</dbReference>
<dbReference type="PANTHER" id="PTHR37482:SF1">
    <property type="entry name" value="OUTER MEMBRANE PROTEIN ASSEMBLY FACTOR BAME"/>
    <property type="match status" value="1"/>
</dbReference>
<feature type="signal peptide" evidence="5">
    <location>
        <begin position="1"/>
        <end position="21"/>
    </location>
</feature>
<keyword evidence="1 4" id="KW-0732">Signal</keyword>
<dbReference type="Proteomes" id="UP000194798">
    <property type="component" value="Unassembled WGS sequence"/>
</dbReference>
<gene>
    <name evidence="4" type="primary">bamE</name>
    <name evidence="7" type="ORF">TPSD3_06140</name>
</gene>
<dbReference type="GO" id="GO:0043165">
    <property type="term" value="P:Gram-negative-bacterium-type cell outer membrane assembly"/>
    <property type="evidence" value="ECO:0007669"/>
    <property type="project" value="UniProtKB-UniRule"/>
</dbReference>
<dbReference type="GO" id="GO:0051205">
    <property type="term" value="P:protein insertion into membrane"/>
    <property type="evidence" value="ECO:0007669"/>
    <property type="project" value="UniProtKB-UniRule"/>
</dbReference>
<name>A0A251X7G4_9GAMM</name>
<dbReference type="PROSITE" id="PS51257">
    <property type="entry name" value="PROKAR_LIPOPROTEIN"/>
    <property type="match status" value="1"/>
</dbReference>
<dbReference type="HAMAP" id="MF_00925">
    <property type="entry name" value="OM_assembly_BamE"/>
    <property type="match status" value="1"/>
</dbReference>
<evidence type="ECO:0000256" key="5">
    <source>
        <dbReference type="SAM" id="SignalP"/>
    </source>
</evidence>
<sequence length="123" mass="14187">MQKFFTITALLSLLLSGCAVYKIDIQQGNVITQAQLDQLTAGMPAQRVRFIMGTPLLIDVFNENRWDYLYRFKAGHKNDEQHRISLFFDENQLLSHISGDIAVEIRDRPQPNTEPKDDRLPIL</sequence>
<comment type="caution">
    <text evidence="7">The sequence shown here is derived from an EMBL/GenBank/DDBJ whole genome shotgun (WGS) entry which is preliminary data.</text>
</comment>
<feature type="domain" description="Outer membrane protein assembly factor BamE" evidence="6">
    <location>
        <begin position="28"/>
        <end position="96"/>
    </location>
</feature>
<comment type="function">
    <text evidence="4">Part of the outer membrane protein assembly complex, which is involved in assembly and insertion of beta-barrel proteins into the outer membrane.</text>
</comment>
<comment type="subcellular location">
    <subcellularLocation>
        <location evidence="4">Cell outer membrane</location>
        <topology evidence="4">Lipid-anchor</topology>
    </subcellularLocation>
</comment>
<keyword evidence="8" id="KW-1185">Reference proteome</keyword>
<evidence type="ECO:0000313" key="7">
    <source>
        <dbReference type="EMBL" id="OUD13921.1"/>
    </source>
</evidence>
<evidence type="ECO:0000313" key="8">
    <source>
        <dbReference type="Proteomes" id="UP000194798"/>
    </source>
</evidence>
<dbReference type="GO" id="GO:0030674">
    <property type="term" value="F:protein-macromolecule adaptor activity"/>
    <property type="evidence" value="ECO:0007669"/>
    <property type="project" value="TreeGrafter"/>
</dbReference>
<protein>
    <recommendedName>
        <fullName evidence="4">Outer membrane protein assembly factor BamE</fullName>
    </recommendedName>
</protein>
<evidence type="ECO:0000259" key="6">
    <source>
        <dbReference type="Pfam" id="PF04355"/>
    </source>
</evidence>
<evidence type="ECO:0000256" key="1">
    <source>
        <dbReference type="ARBA" id="ARBA00022729"/>
    </source>
</evidence>
<dbReference type="Pfam" id="PF04355">
    <property type="entry name" value="BamE"/>
    <property type="match status" value="1"/>
</dbReference>
<organism evidence="7 8">
    <name type="scientific">Thioflexithrix psekupsensis</name>
    <dbReference type="NCBI Taxonomy" id="1570016"/>
    <lineage>
        <taxon>Bacteria</taxon>
        <taxon>Pseudomonadati</taxon>
        <taxon>Pseudomonadota</taxon>
        <taxon>Gammaproteobacteria</taxon>
        <taxon>Thiotrichales</taxon>
        <taxon>Thioflexithrix</taxon>
    </lineage>
</organism>
<dbReference type="GO" id="GO:1990063">
    <property type="term" value="C:Bam protein complex"/>
    <property type="evidence" value="ECO:0007669"/>
    <property type="project" value="TreeGrafter"/>
</dbReference>
<comment type="subunit">
    <text evidence="4">Part of the Bam complex.</text>
</comment>
<reference evidence="7 8" key="1">
    <citation type="submission" date="2016-12" db="EMBL/GenBank/DDBJ databases">
        <title>Thioflexothrix psekupsii D3 genome sequencing and assembly.</title>
        <authorList>
            <person name="Fomenkov A."/>
            <person name="Vincze T."/>
            <person name="Grabovich M."/>
            <person name="Anton B.P."/>
            <person name="Dubinina G."/>
            <person name="Orlova M."/>
            <person name="Belousova E."/>
            <person name="Roberts R.J."/>
        </authorList>
    </citation>
    <scope>NUCLEOTIDE SEQUENCE [LARGE SCALE GENOMIC DNA]</scope>
    <source>
        <strain evidence="7">D3</strain>
    </source>
</reference>
<dbReference type="EMBL" id="MSLT01000012">
    <property type="protein sequence ID" value="OUD13921.1"/>
    <property type="molecule type" value="Genomic_DNA"/>
</dbReference>
<evidence type="ECO:0000256" key="3">
    <source>
        <dbReference type="ARBA" id="ARBA00023237"/>
    </source>
</evidence>
<evidence type="ECO:0000256" key="4">
    <source>
        <dbReference type="HAMAP-Rule" id="MF_00925"/>
    </source>
</evidence>
<comment type="similarity">
    <text evidence="4">Belongs to the BamE family.</text>
</comment>
<keyword evidence="2 4" id="KW-0472">Membrane</keyword>
<dbReference type="InterPro" id="IPR007450">
    <property type="entry name" value="BamE_dom"/>
</dbReference>
<keyword evidence="3 4" id="KW-0998">Cell outer membrane</keyword>
<feature type="chain" id="PRO_5013415034" description="Outer membrane protein assembly factor BamE" evidence="5">
    <location>
        <begin position="22"/>
        <end position="123"/>
    </location>
</feature>
<keyword evidence="4" id="KW-0564">Palmitate</keyword>
<dbReference type="RefSeq" id="WP_086487705.1">
    <property type="nucleotide sequence ID" value="NZ_MSLT01000012.1"/>
</dbReference>
<dbReference type="AlphaFoldDB" id="A0A251X7G4"/>
<dbReference type="InterPro" id="IPR037873">
    <property type="entry name" value="BamE-like"/>
</dbReference>